<gene>
    <name evidence="2" type="primary">ORF216728</name>
</gene>
<dbReference type="EMBL" id="HACG01050867">
    <property type="protein sequence ID" value="CEK97732.1"/>
    <property type="molecule type" value="Transcribed_RNA"/>
</dbReference>
<sequence>TSSCVITSFLISHSKMTQFPSKEEEETTSARTEKRATAKTKKKKVLAYIFLKYGNLCECKVCVSHF</sequence>
<organism evidence="2">
    <name type="scientific">Arion vulgaris</name>
    <dbReference type="NCBI Taxonomy" id="1028688"/>
    <lineage>
        <taxon>Eukaryota</taxon>
        <taxon>Metazoa</taxon>
        <taxon>Spiralia</taxon>
        <taxon>Lophotrochozoa</taxon>
        <taxon>Mollusca</taxon>
        <taxon>Gastropoda</taxon>
        <taxon>Heterobranchia</taxon>
        <taxon>Euthyneura</taxon>
        <taxon>Panpulmonata</taxon>
        <taxon>Eupulmonata</taxon>
        <taxon>Stylommatophora</taxon>
        <taxon>Helicina</taxon>
        <taxon>Arionoidea</taxon>
        <taxon>Arionidae</taxon>
        <taxon>Arion</taxon>
    </lineage>
</organism>
<name>A0A0B7BXR6_9EUPU</name>
<accession>A0A0B7BXR6</accession>
<protein>
    <submittedName>
        <fullName evidence="2">Uncharacterized protein</fullName>
    </submittedName>
</protein>
<feature type="region of interest" description="Disordered" evidence="1">
    <location>
        <begin position="17"/>
        <end position="39"/>
    </location>
</feature>
<evidence type="ECO:0000256" key="1">
    <source>
        <dbReference type="SAM" id="MobiDB-lite"/>
    </source>
</evidence>
<reference evidence="2" key="1">
    <citation type="submission" date="2014-12" db="EMBL/GenBank/DDBJ databases">
        <title>Insight into the proteome of Arion vulgaris.</title>
        <authorList>
            <person name="Aradska J."/>
            <person name="Bulat T."/>
            <person name="Smidak R."/>
            <person name="Sarate P."/>
            <person name="Gangsoo J."/>
            <person name="Sialana F."/>
            <person name="Bilban M."/>
            <person name="Lubec G."/>
        </authorList>
    </citation>
    <scope>NUCLEOTIDE SEQUENCE</scope>
    <source>
        <tissue evidence="2">Skin</tissue>
    </source>
</reference>
<proteinExistence type="predicted"/>
<evidence type="ECO:0000313" key="2">
    <source>
        <dbReference type="EMBL" id="CEK97732.1"/>
    </source>
</evidence>
<dbReference type="AlphaFoldDB" id="A0A0B7BXR6"/>
<feature type="non-terminal residue" evidence="2">
    <location>
        <position position="1"/>
    </location>
</feature>